<keyword evidence="4" id="KW-1185">Reference proteome</keyword>
<reference evidence="3 4" key="1">
    <citation type="submission" date="2023-07" db="EMBL/GenBank/DDBJ databases">
        <title>Sorghum-associated microbial communities from plants grown in Nebraska, USA.</title>
        <authorList>
            <person name="Schachtman D."/>
        </authorList>
    </citation>
    <scope>NUCLEOTIDE SEQUENCE [LARGE SCALE GENOMIC DNA]</scope>
    <source>
        <strain evidence="3 4">584</strain>
    </source>
</reference>
<evidence type="ECO:0000256" key="1">
    <source>
        <dbReference type="ARBA" id="ARBA00006817"/>
    </source>
</evidence>
<protein>
    <submittedName>
        <fullName evidence="3">Uncharacterized protein YndB with AHSA1/START domain</fullName>
    </submittedName>
</protein>
<dbReference type="SUPFAM" id="SSF55961">
    <property type="entry name" value="Bet v1-like"/>
    <property type="match status" value="1"/>
</dbReference>
<dbReference type="InterPro" id="IPR023393">
    <property type="entry name" value="START-like_dom_sf"/>
</dbReference>
<name>A0ABU1JID9_9PROT</name>
<organism evidence="3 4">
    <name type="scientific">Inquilinus ginsengisoli</name>
    <dbReference type="NCBI Taxonomy" id="363840"/>
    <lineage>
        <taxon>Bacteria</taxon>
        <taxon>Pseudomonadati</taxon>
        <taxon>Pseudomonadota</taxon>
        <taxon>Alphaproteobacteria</taxon>
        <taxon>Rhodospirillales</taxon>
        <taxon>Rhodospirillaceae</taxon>
        <taxon>Inquilinus</taxon>
    </lineage>
</organism>
<comment type="similarity">
    <text evidence="1">Belongs to the AHA1 family.</text>
</comment>
<evidence type="ECO:0000259" key="2">
    <source>
        <dbReference type="Pfam" id="PF08327"/>
    </source>
</evidence>
<proteinExistence type="inferred from homology"/>
<dbReference type="Pfam" id="PF08327">
    <property type="entry name" value="AHSA1"/>
    <property type="match status" value="1"/>
</dbReference>
<sequence length="173" mass="18892">MSDAALQSDTRDIVVDKDIPQPPEAVWKALTTAGMIARWIKEPVGFEPVVGNRFTFQTTPAGAWDGVIHCQVLEVKPNERLAYAWKGGHEANVGYGSRLDTVVTFILTRIEGGTHLRLVHSGFLVPRNQTALTSLGDGWNKVVETLGDVAGEQDRPDRHDCCQPGMTIKGETA</sequence>
<dbReference type="Proteomes" id="UP001262410">
    <property type="component" value="Unassembled WGS sequence"/>
</dbReference>
<dbReference type="RefSeq" id="WP_309792372.1">
    <property type="nucleotide sequence ID" value="NZ_JAVDPW010000002.1"/>
</dbReference>
<evidence type="ECO:0000313" key="4">
    <source>
        <dbReference type="Proteomes" id="UP001262410"/>
    </source>
</evidence>
<dbReference type="Gene3D" id="3.30.530.20">
    <property type="match status" value="1"/>
</dbReference>
<dbReference type="InterPro" id="IPR013538">
    <property type="entry name" value="ASHA1/2-like_C"/>
</dbReference>
<dbReference type="CDD" id="cd07814">
    <property type="entry name" value="SRPBCC_CalC_Aha1-like"/>
    <property type="match status" value="1"/>
</dbReference>
<gene>
    <name evidence="3" type="ORF">E9232_000884</name>
</gene>
<dbReference type="EMBL" id="JAVDPW010000002">
    <property type="protein sequence ID" value="MDR6288377.1"/>
    <property type="molecule type" value="Genomic_DNA"/>
</dbReference>
<evidence type="ECO:0000313" key="3">
    <source>
        <dbReference type="EMBL" id="MDR6288377.1"/>
    </source>
</evidence>
<feature type="domain" description="Activator of Hsp90 ATPase homologue 1/2-like C-terminal" evidence="2">
    <location>
        <begin position="22"/>
        <end position="148"/>
    </location>
</feature>
<accession>A0ABU1JID9</accession>
<comment type="caution">
    <text evidence="3">The sequence shown here is derived from an EMBL/GenBank/DDBJ whole genome shotgun (WGS) entry which is preliminary data.</text>
</comment>